<evidence type="ECO:0000313" key="3">
    <source>
        <dbReference type="Proteomes" id="UP000177169"/>
    </source>
</evidence>
<accession>A0A1F7Z0F9</accession>
<keyword evidence="1" id="KW-0472">Membrane</keyword>
<name>A0A1F7Z0F9_9BACT</name>
<dbReference type="STRING" id="1802505.A3D01_04185"/>
<dbReference type="AlphaFoldDB" id="A0A1F7Z0F9"/>
<feature type="transmembrane region" description="Helical" evidence="1">
    <location>
        <begin position="77"/>
        <end position="96"/>
    </location>
</feature>
<keyword evidence="1" id="KW-1133">Transmembrane helix</keyword>
<reference evidence="2 3" key="1">
    <citation type="journal article" date="2016" name="Nat. Commun.">
        <title>Thousands of microbial genomes shed light on interconnected biogeochemical processes in an aquifer system.</title>
        <authorList>
            <person name="Anantharaman K."/>
            <person name="Brown C.T."/>
            <person name="Hug L.A."/>
            <person name="Sharon I."/>
            <person name="Castelle C.J."/>
            <person name="Probst A.J."/>
            <person name="Thomas B.C."/>
            <person name="Singh A."/>
            <person name="Wilkins M.J."/>
            <person name="Karaoz U."/>
            <person name="Brodie E.L."/>
            <person name="Williams K.H."/>
            <person name="Hubbard S.S."/>
            <person name="Banfield J.F."/>
        </authorList>
    </citation>
    <scope>NUCLEOTIDE SEQUENCE [LARGE SCALE GENOMIC DNA]</scope>
</reference>
<protein>
    <submittedName>
        <fullName evidence="2">Uncharacterized protein</fullName>
    </submittedName>
</protein>
<keyword evidence="1" id="KW-0812">Transmembrane</keyword>
<comment type="caution">
    <text evidence="2">The sequence shown here is derived from an EMBL/GenBank/DDBJ whole genome shotgun (WGS) entry which is preliminary data.</text>
</comment>
<gene>
    <name evidence="2" type="ORF">A3D01_04185</name>
</gene>
<dbReference type="Proteomes" id="UP000177169">
    <property type="component" value="Unassembled WGS sequence"/>
</dbReference>
<sequence>MTDIPGTGKIEGKVKPDVSNPKIEDITIVNVKELKKGRVDNLEDTSRKSNLNVWITLGIGVSIVFALMGFVNKGFLILVPLGPTAVYVSWKVKNFVEKMERKNKKLDSGGSSPPIV</sequence>
<dbReference type="EMBL" id="MGGR01000025">
    <property type="protein sequence ID" value="OGM33017.1"/>
    <property type="molecule type" value="Genomic_DNA"/>
</dbReference>
<organism evidence="2 3">
    <name type="scientific">Candidatus Woesebacteria bacterium RIFCSPHIGHO2_02_FULL_39_13</name>
    <dbReference type="NCBI Taxonomy" id="1802505"/>
    <lineage>
        <taxon>Bacteria</taxon>
        <taxon>Candidatus Woeseibacteriota</taxon>
    </lineage>
</organism>
<evidence type="ECO:0000256" key="1">
    <source>
        <dbReference type="SAM" id="Phobius"/>
    </source>
</evidence>
<feature type="transmembrane region" description="Helical" evidence="1">
    <location>
        <begin position="51"/>
        <end position="71"/>
    </location>
</feature>
<evidence type="ECO:0000313" key="2">
    <source>
        <dbReference type="EMBL" id="OGM33017.1"/>
    </source>
</evidence>
<proteinExistence type="predicted"/>